<dbReference type="EMBL" id="AGBW02012291">
    <property type="protein sequence ID" value="OWR45277.1"/>
    <property type="molecule type" value="Genomic_DNA"/>
</dbReference>
<feature type="non-terminal residue" evidence="1">
    <location>
        <position position="1"/>
    </location>
</feature>
<evidence type="ECO:0000313" key="2">
    <source>
        <dbReference type="Proteomes" id="UP000007151"/>
    </source>
</evidence>
<dbReference type="InParanoid" id="A0A212EUZ0"/>
<sequence length="39" mass="4530">ESVNDEHNRVYNRKYSGRYYKVVELFVGTNVRVVGSVPV</sequence>
<protein>
    <submittedName>
        <fullName evidence="1">Uncharacterized protein</fullName>
    </submittedName>
</protein>
<gene>
    <name evidence="1" type="ORF">KGM_210803B</name>
</gene>
<dbReference type="AlphaFoldDB" id="A0A212EUZ0"/>
<accession>A0A212EUZ0</accession>
<dbReference type="Proteomes" id="UP000007151">
    <property type="component" value="Unassembled WGS sequence"/>
</dbReference>
<reference evidence="1 2" key="1">
    <citation type="journal article" date="2011" name="Cell">
        <title>The monarch butterfly genome yields insights into long-distance migration.</title>
        <authorList>
            <person name="Zhan S."/>
            <person name="Merlin C."/>
            <person name="Boore J.L."/>
            <person name="Reppert S.M."/>
        </authorList>
    </citation>
    <scope>NUCLEOTIDE SEQUENCE [LARGE SCALE GENOMIC DNA]</scope>
    <source>
        <strain evidence="1">F-2</strain>
    </source>
</reference>
<evidence type="ECO:0000313" key="1">
    <source>
        <dbReference type="EMBL" id="OWR45277.1"/>
    </source>
</evidence>
<comment type="caution">
    <text evidence="1">The sequence shown here is derived from an EMBL/GenBank/DDBJ whole genome shotgun (WGS) entry which is preliminary data.</text>
</comment>
<proteinExistence type="predicted"/>
<keyword evidence="2" id="KW-1185">Reference proteome</keyword>
<name>A0A212EUZ0_DANPL</name>
<organism evidence="1 2">
    <name type="scientific">Danaus plexippus plexippus</name>
    <dbReference type="NCBI Taxonomy" id="278856"/>
    <lineage>
        <taxon>Eukaryota</taxon>
        <taxon>Metazoa</taxon>
        <taxon>Ecdysozoa</taxon>
        <taxon>Arthropoda</taxon>
        <taxon>Hexapoda</taxon>
        <taxon>Insecta</taxon>
        <taxon>Pterygota</taxon>
        <taxon>Neoptera</taxon>
        <taxon>Endopterygota</taxon>
        <taxon>Lepidoptera</taxon>
        <taxon>Glossata</taxon>
        <taxon>Ditrysia</taxon>
        <taxon>Papilionoidea</taxon>
        <taxon>Nymphalidae</taxon>
        <taxon>Danainae</taxon>
        <taxon>Danaini</taxon>
        <taxon>Danaina</taxon>
        <taxon>Danaus</taxon>
        <taxon>Danaus</taxon>
    </lineage>
</organism>
<dbReference type="KEGG" id="dpl:KGM_210803B"/>